<dbReference type="EMBL" id="PUIA01000016">
    <property type="protein sequence ID" value="PQO39001.1"/>
    <property type="molecule type" value="Genomic_DNA"/>
</dbReference>
<accession>A0A2S8G423</accession>
<evidence type="ECO:0000313" key="2">
    <source>
        <dbReference type="EMBL" id="PQO39001.1"/>
    </source>
</evidence>
<name>A0A2S8G423_9BACT</name>
<organism evidence="2 3">
    <name type="scientific">Blastopirellula marina</name>
    <dbReference type="NCBI Taxonomy" id="124"/>
    <lineage>
        <taxon>Bacteria</taxon>
        <taxon>Pseudomonadati</taxon>
        <taxon>Planctomycetota</taxon>
        <taxon>Planctomycetia</taxon>
        <taxon>Pirellulales</taxon>
        <taxon>Pirellulaceae</taxon>
        <taxon>Blastopirellula</taxon>
    </lineage>
</organism>
<gene>
    <name evidence="2" type="ORF">C5Y96_03785</name>
</gene>
<evidence type="ECO:0000256" key="1">
    <source>
        <dbReference type="SAM" id="Phobius"/>
    </source>
</evidence>
<feature type="transmembrane region" description="Helical" evidence="1">
    <location>
        <begin position="15"/>
        <end position="35"/>
    </location>
</feature>
<proteinExistence type="predicted"/>
<keyword evidence="1" id="KW-1133">Transmembrane helix</keyword>
<dbReference type="RefSeq" id="WP_105350200.1">
    <property type="nucleotide sequence ID" value="NZ_PUIA01000016.1"/>
</dbReference>
<protein>
    <submittedName>
        <fullName evidence="2">Uncharacterized protein</fullName>
    </submittedName>
</protein>
<dbReference type="Proteomes" id="UP000240009">
    <property type="component" value="Unassembled WGS sequence"/>
</dbReference>
<comment type="caution">
    <text evidence="2">The sequence shown here is derived from an EMBL/GenBank/DDBJ whole genome shotgun (WGS) entry which is preliminary data.</text>
</comment>
<dbReference type="OrthoDB" id="247026at2"/>
<dbReference type="AlphaFoldDB" id="A0A2S8G423"/>
<evidence type="ECO:0000313" key="3">
    <source>
        <dbReference type="Proteomes" id="UP000240009"/>
    </source>
</evidence>
<dbReference type="PROSITE" id="PS51257">
    <property type="entry name" value="PROKAR_LIPOPROTEIN"/>
    <property type="match status" value="1"/>
</dbReference>
<sequence>MNHRIELPGGLSVTMWLPLVLLCLIALFVGCDMPVDPTMKLDQAKPKVDLLRLDFDRSNLEIDVHTKDQLSVFNDQWMATLTPITGEALINTELALRRIIRQGGETYHSSSTESEAKGLTVYRYLRVVKNDHFVSQGDYLINIDGYWLNGVVFSRKTLSQFDQRQVDQFFFSLKLLDQPQPDHEVLPAWKEYQQTRTADSPDGKFSLYMDPAPVCLGSYDDYLARLDASSSYLDMAFTEEDYANGGRMIGNEILEFYSLDDPTGIRVDIWVDRQPMHGVKPENIYANTLTIEKSPVNLWSFDEPCTLEIEPGRYDVEIVLVNRGKYSEEFLFDRDQFQRDDLERYEIYLTRTEEPSK</sequence>
<keyword evidence="1" id="KW-0472">Membrane</keyword>
<keyword evidence="1" id="KW-0812">Transmembrane</keyword>
<reference evidence="2 3" key="1">
    <citation type="submission" date="2018-02" db="EMBL/GenBank/DDBJ databases">
        <title>Comparative genomes isolates from brazilian mangrove.</title>
        <authorList>
            <person name="Araujo J.E."/>
            <person name="Taketani R.G."/>
            <person name="Silva M.C.P."/>
            <person name="Loureco M.V."/>
            <person name="Andreote F.D."/>
        </authorList>
    </citation>
    <scope>NUCLEOTIDE SEQUENCE [LARGE SCALE GENOMIC DNA]</scope>
    <source>
        <strain evidence="2 3">HEX-2 MGV</strain>
    </source>
</reference>